<feature type="compositionally biased region" description="Polar residues" evidence="7">
    <location>
        <begin position="1"/>
        <end position="11"/>
    </location>
</feature>
<name>A0A841GLK7_9BACT</name>
<dbReference type="Pfam" id="PF00512">
    <property type="entry name" value="HisKA"/>
    <property type="match status" value="1"/>
</dbReference>
<evidence type="ECO:0000256" key="4">
    <source>
        <dbReference type="ARBA" id="ARBA00022679"/>
    </source>
</evidence>
<dbReference type="Pfam" id="PF02518">
    <property type="entry name" value="HATPase_c"/>
    <property type="match status" value="1"/>
</dbReference>
<dbReference type="EMBL" id="JACHIA010000003">
    <property type="protein sequence ID" value="MBB6069651.1"/>
    <property type="molecule type" value="Genomic_DNA"/>
</dbReference>
<dbReference type="InterPro" id="IPR005467">
    <property type="entry name" value="His_kinase_dom"/>
</dbReference>
<evidence type="ECO:0000256" key="7">
    <source>
        <dbReference type="SAM" id="MobiDB-lite"/>
    </source>
</evidence>
<dbReference type="PANTHER" id="PTHR43047:SF66">
    <property type="entry name" value="HISKA"/>
    <property type="match status" value="1"/>
</dbReference>
<keyword evidence="3" id="KW-0597">Phosphoprotein</keyword>
<dbReference type="InterPro" id="IPR000700">
    <property type="entry name" value="PAS-assoc_C"/>
</dbReference>
<protein>
    <recommendedName>
        <fullName evidence="2">histidine kinase</fullName>
        <ecNumber evidence="2">2.7.13.3</ecNumber>
    </recommendedName>
</protein>
<evidence type="ECO:0000256" key="5">
    <source>
        <dbReference type="ARBA" id="ARBA00022777"/>
    </source>
</evidence>
<dbReference type="Gene3D" id="3.30.450.20">
    <property type="entry name" value="PAS domain"/>
    <property type="match status" value="1"/>
</dbReference>
<keyword evidence="6" id="KW-0175">Coiled coil</keyword>
<dbReference type="AlphaFoldDB" id="A0A841GLK7"/>
<dbReference type="InterPro" id="IPR036890">
    <property type="entry name" value="HATPase_C_sf"/>
</dbReference>
<dbReference type="PROSITE" id="PS50112">
    <property type="entry name" value="PAS"/>
    <property type="match status" value="1"/>
</dbReference>
<dbReference type="PROSITE" id="PS50109">
    <property type="entry name" value="HIS_KIN"/>
    <property type="match status" value="1"/>
</dbReference>
<dbReference type="Gene3D" id="1.10.287.130">
    <property type="match status" value="1"/>
</dbReference>
<dbReference type="SUPFAM" id="SSF55785">
    <property type="entry name" value="PYP-like sensor domain (PAS domain)"/>
    <property type="match status" value="1"/>
</dbReference>
<dbReference type="SMART" id="SM00387">
    <property type="entry name" value="HATPase_c"/>
    <property type="match status" value="1"/>
</dbReference>
<dbReference type="EC" id="2.7.13.3" evidence="2"/>
<dbReference type="SUPFAM" id="SSF47384">
    <property type="entry name" value="Homodimeric domain of signal transducing histidine kinase"/>
    <property type="match status" value="1"/>
</dbReference>
<feature type="domain" description="PAS" evidence="9">
    <location>
        <begin position="74"/>
        <end position="112"/>
    </location>
</feature>
<dbReference type="PROSITE" id="PS50113">
    <property type="entry name" value="PAC"/>
    <property type="match status" value="1"/>
</dbReference>
<dbReference type="Pfam" id="PF00989">
    <property type="entry name" value="PAS"/>
    <property type="match status" value="1"/>
</dbReference>
<feature type="domain" description="PAC" evidence="10">
    <location>
        <begin position="133"/>
        <end position="185"/>
    </location>
</feature>
<dbReference type="InterPro" id="IPR000014">
    <property type="entry name" value="PAS"/>
</dbReference>
<dbReference type="GO" id="GO:0006355">
    <property type="term" value="P:regulation of DNA-templated transcription"/>
    <property type="evidence" value="ECO:0007669"/>
    <property type="project" value="InterPro"/>
</dbReference>
<dbReference type="CDD" id="cd16922">
    <property type="entry name" value="HATPase_EvgS-ArcB-TorS-like"/>
    <property type="match status" value="1"/>
</dbReference>
<gene>
    <name evidence="11" type="ORF">HNQ61_001268</name>
</gene>
<dbReference type="NCBIfam" id="TIGR00229">
    <property type="entry name" value="sensory_box"/>
    <property type="match status" value="1"/>
</dbReference>
<dbReference type="InterPro" id="IPR035965">
    <property type="entry name" value="PAS-like_dom_sf"/>
</dbReference>
<evidence type="ECO:0000259" key="8">
    <source>
        <dbReference type="PROSITE" id="PS50109"/>
    </source>
</evidence>
<evidence type="ECO:0000313" key="12">
    <source>
        <dbReference type="Proteomes" id="UP000582837"/>
    </source>
</evidence>
<comment type="caution">
    <text evidence="11">The sequence shown here is derived from an EMBL/GenBank/DDBJ whole genome shotgun (WGS) entry which is preliminary data.</text>
</comment>
<accession>A0A841GLK7</accession>
<dbReference type="CDD" id="cd00082">
    <property type="entry name" value="HisKA"/>
    <property type="match status" value="1"/>
</dbReference>
<dbReference type="CDD" id="cd00130">
    <property type="entry name" value="PAS"/>
    <property type="match status" value="1"/>
</dbReference>
<evidence type="ECO:0000313" key="11">
    <source>
        <dbReference type="EMBL" id="MBB6069651.1"/>
    </source>
</evidence>
<proteinExistence type="predicted"/>
<dbReference type="PANTHER" id="PTHR43047">
    <property type="entry name" value="TWO-COMPONENT HISTIDINE PROTEIN KINASE"/>
    <property type="match status" value="1"/>
</dbReference>
<evidence type="ECO:0000256" key="2">
    <source>
        <dbReference type="ARBA" id="ARBA00012438"/>
    </source>
</evidence>
<comment type="catalytic activity">
    <reaction evidence="1">
        <text>ATP + protein L-histidine = ADP + protein N-phospho-L-histidine.</text>
        <dbReference type="EC" id="2.7.13.3"/>
    </reaction>
</comment>
<sequence>MDDPQTLQRSNAPAHAEPEGQSPEARERERAFRRAAKIRDAGGQAAGPPNGISGADLAHRAFAALADGVRDYAIFLMDADGVITFWGEGARLIKWWTREETHGSHLRLLYPDYGSQDGTAESHLKIAAETGEYTGEGERVRRDGSTFWGGITLTALRDGGGRLLGFAKVTRDLTARRAADAMLKAARDAAEEARRQAEEANRAKSLFLATMSHEIRTPINAVMGYADLLDMGLSGPLNDEQRDRLARIRSSNLHLLGIVDEVLDFSRLDAGRVTLSRRAGRLAPPIDAALDMVRMQAQAKGVLINDSVSGFASDLPYHGDEDRVRQILVVLLSNAVKFTPAGGRITVSAGTSVKPDPGAMLPGEGPWVYVRVEDTGQGIPPARLGAIFEPFEQADMALTRQHGGTGLGLTIAKRLARLMDGDLTVRSQPGAGSSFFVWLPAAPEDAVPSGLSGGGTVDSDGPALLRKVRDAIIVELERILYGYVARLRSDPATPSAHTLGAVELEDHLATFLSDLADTFRGLELEQAGESRHVRDGSAIQRTVAERHGTQRRRLGWSEDELRREFVILTEEVLAAVHRGVRDEKPELLDEAGAAVADFLDAARTVSLESWKQSG</sequence>
<dbReference type="RefSeq" id="WP_170036302.1">
    <property type="nucleotide sequence ID" value="NZ_JABDTL010000002.1"/>
</dbReference>
<dbReference type="Proteomes" id="UP000582837">
    <property type="component" value="Unassembled WGS sequence"/>
</dbReference>
<dbReference type="InterPro" id="IPR013767">
    <property type="entry name" value="PAS_fold"/>
</dbReference>
<keyword evidence="5" id="KW-0418">Kinase</keyword>
<dbReference type="InterPro" id="IPR004358">
    <property type="entry name" value="Sig_transdc_His_kin-like_C"/>
</dbReference>
<dbReference type="InterPro" id="IPR036097">
    <property type="entry name" value="HisK_dim/P_sf"/>
</dbReference>
<dbReference type="InterPro" id="IPR003661">
    <property type="entry name" value="HisK_dim/P_dom"/>
</dbReference>
<dbReference type="SMART" id="SM00388">
    <property type="entry name" value="HisKA"/>
    <property type="match status" value="1"/>
</dbReference>
<organism evidence="11 12">
    <name type="scientific">Longimicrobium terrae</name>
    <dbReference type="NCBI Taxonomy" id="1639882"/>
    <lineage>
        <taxon>Bacteria</taxon>
        <taxon>Pseudomonadati</taxon>
        <taxon>Gemmatimonadota</taxon>
        <taxon>Longimicrobiia</taxon>
        <taxon>Longimicrobiales</taxon>
        <taxon>Longimicrobiaceae</taxon>
        <taxon>Longimicrobium</taxon>
    </lineage>
</organism>
<evidence type="ECO:0000259" key="10">
    <source>
        <dbReference type="PROSITE" id="PS50113"/>
    </source>
</evidence>
<reference evidence="11 12" key="1">
    <citation type="submission" date="2020-08" db="EMBL/GenBank/DDBJ databases">
        <title>Genomic Encyclopedia of Type Strains, Phase IV (KMG-IV): sequencing the most valuable type-strain genomes for metagenomic binning, comparative biology and taxonomic classification.</title>
        <authorList>
            <person name="Goeker M."/>
        </authorList>
    </citation>
    <scope>NUCLEOTIDE SEQUENCE [LARGE SCALE GENOMIC DNA]</scope>
    <source>
        <strain evidence="11 12">DSM 29007</strain>
    </source>
</reference>
<keyword evidence="4" id="KW-0808">Transferase</keyword>
<evidence type="ECO:0000256" key="6">
    <source>
        <dbReference type="SAM" id="Coils"/>
    </source>
</evidence>
<evidence type="ECO:0000256" key="1">
    <source>
        <dbReference type="ARBA" id="ARBA00000085"/>
    </source>
</evidence>
<feature type="domain" description="Histidine kinase" evidence="8">
    <location>
        <begin position="210"/>
        <end position="443"/>
    </location>
</feature>
<dbReference type="PRINTS" id="PR00344">
    <property type="entry name" value="BCTRLSENSOR"/>
</dbReference>
<dbReference type="GO" id="GO:0000155">
    <property type="term" value="F:phosphorelay sensor kinase activity"/>
    <property type="evidence" value="ECO:0007669"/>
    <property type="project" value="InterPro"/>
</dbReference>
<dbReference type="Gene3D" id="3.30.565.10">
    <property type="entry name" value="Histidine kinase-like ATPase, C-terminal domain"/>
    <property type="match status" value="1"/>
</dbReference>
<dbReference type="InterPro" id="IPR003594">
    <property type="entry name" value="HATPase_dom"/>
</dbReference>
<feature type="region of interest" description="Disordered" evidence="7">
    <location>
        <begin position="1"/>
        <end position="31"/>
    </location>
</feature>
<keyword evidence="12" id="KW-1185">Reference proteome</keyword>
<evidence type="ECO:0000259" key="9">
    <source>
        <dbReference type="PROSITE" id="PS50112"/>
    </source>
</evidence>
<dbReference type="GO" id="GO:0005886">
    <property type="term" value="C:plasma membrane"/>
    <property type="evidence" value="ECO:0007669"/>
    <property type="project" value="TreeGrafter"/>
</dbReference>
<dbReference type="GO" id="GO:0009927">
    <property type="term" value="F:histidine phosphotransfer kinase activity"/>
    <property type="evidence" value="ECO:0007669"/>
    <property type="project" value="TreeGrafter"/>
</dbReference>
<dbReference type="SUPFAM" id="SSF55874">
    <property type="entry name" value="ATPase domain of HSP90 chaperone/DNA topoisomerase II/histidine kinase"/>
    <property type="match status" value="1"/>
</dbReference>
<evidence type="ECO:0000256" key="3">
    <source>
        <dbReference type="ARBA" id="ARBA00022553"/>
    </source>
</evidence>
<feature type="coiled-coil region" evidence="6">
    <location>
        <begin position="176"/>
        <end position="206"/>
    </location>
</feature>